<comment type="function">
    <text evidence="10">Cell wall formation. Catalyzes the transfer of a GlcNAc subunit on undecaprenyl-pyrophosphoryl-MurNAc-pentapeptide (lipid intermediate I) to form undecaprenyl-pyrophosphoryl-MurNAc-(pentapeptide)GlcNAc (lipid intermediate II).</text>
</comment>
<evidence type="ECO:0000256" key="8">
    <source>
        <dbReference type="ARBA" id="ARBA00023306"/>
    </source>
</evidence>
<keyword evidence="9 10" id="KW-0961">Cell wall biogenesis/degradation</keyword>
<dbReference type="Gene3D" id="3.40.50.2000">
    <property type="entry name" value="Glycogen Phosphorylase B"/>
    <property type="match status" value="2"/>
</dbReference>
<evidence type="ECO:0000259" key="11">
    <source>
        <dbReference type="Pfam" id="PF03033"/>
    </source>
</evidence>
<keyword evidence="8 10" id="KW-0131">Cell cycle</keyword>
<feature type="binding site" evidence="10">
    <location>
        <position position="256"/>
    </location>
    <ligand>
        <name>UDP-N-acetyl-alpha-D-glucosamine</name>
        <dbReference type="ChEBI" id="CHEBI:57705"/>
    </ligand>
</feature>
<feature type="binding site" evidence="10">
    <location>
        <position position="195"/>
    </location>
    <ligand>
        <name>UDP-N-acetyl-alpha-D-glucosamine</name>
        <dbReference type="ChEBI" id="CHEBI:57705"/>
    </ligand>
</feature>
<dbReference type="InterPro" id="IPR004276">
    <property type="entry name" value="GlycoTrans_28_N"/>
</dbReference>
<evidence type="ECO:0000256" key="9">
    <source>
        <dbReference type="ARBA" id="ARBA00023316"/>
    </source>
</evidence>
<dbReference type="RefSeq" id="WP_226392512.1">
    <property type="nucleotide sequence ID" value="NZ_JADCKB010000009.1"/>
</dbReference>
<dbReference type="GO" id="GO:0050511">
    <property type="term" value="F:undecaprenyldiphospho-muramoylpentapeptide beta-N-acetylglucosaminyltransferase activity"/>
    <property type="evidence" value="ECO:0007669"/>
    <property type="project" value="UniProtKB-UniRule"/>
</dbReference>
<feature type="binding site" evidence="10">
    <location>
        <position position="166"/>
    </location>
    <ligand>
        <name>UDP-N-acetyl-alpha-D-glucosamine</name>
        <dbReference type="ChEBI" id="CHEBI:57705"/>
    </ligand>
</feature>
<dbReference type="Pfam" id="PF04101">
    <property type="entry name" value="Glyco_tran_28_C"/>
    <property type="match status" value="1"/>
</dbReference>
<evidence type="ECO:0000259" key="12">
    <source>
        <dbReference type="Pfam" id="PF04101"/>
    </source>
</evidence>
<keyword evidence="5 10" id="KW-0133">Cell shape</keyword>
<dbReference type="EC" id="2.4.1.227" evidence="10"/>
<dbReference type="GO" id="GO:0009252">
    <property type="term" value="P:peptidoglycan biosynthetic process"/>
    <property type="evidence" value="ECO:0007669"/>
    <property type="project" value="UniProtKB-UniRule"/>
</dbReference>
<keyword evidence="3 10" id="KW-0328">Glycosyltransferase</keyword>
<sequence length="376" mass="41109">MRLLFAGGGTAGHINPALAVANYFCQHAADTQVRFVGTAEGLETGLVPRSGYPLDLIRVHGFDRSLTLQNLKNVCELPGAVIHAGKIIKKFRPDVVVGTGGYVAGPVLYAAARRHIPTLIHESNAFPGITTRILSRYVDTVALGVEDAGKYLSKAKNLVVTGTPLRPSLLAAGEFEARRKLELDDRPFLVIFGGSLGARDFNRTVVDWICQTAPLEKYQILMGTGKLHQYDDVMERFHQNGVDPSAWKQVKICEYIYDMDVVMRAADLVISRAGASTLCELTALGKPAVLVPSPYVTGNHQEHNARAVERGGGAKVILEKDFTPDVLEETVSQLTSDKKILIEMKKASRALGHINATEVLYQEIIKLVRAREASRK</sequence>
<dbReference type="PANTHER" id="PTHR21015:SF22">
    <property type="entry name" value="GLYCOSYLTRANSFERASE"/>
    <property type="match status" value="1"/>
</dbReference>
<dbReference type="GO" id="GO:0005975">
    <property type="term" value="P:carbohydrate metabolic process"/>
    <property type="evidence" value="ECO:0007669"/>
    <property type="project" value="InterPro"/>
</dbReference>
<reference evidence="13" key="1">
    <citation type="submission" date="2020-10" db="EMBL/GenBank/DDBJ databases">
        <title>ChiBAC.</title>
        <authorList>
            <person name="Zenner C."/>
            <person name="Hitch T.C.A."/>
            <person name="Clavel T."/>
        </authorList>
    </citation>
    <scope>NUCLEOTIDE SEQUENCE</scope>
    <source>
        <strain evidence="13">DSM 107454</strain>
    </source>
</reference>
<comment type="caution">
    <text evidence="13">The sequence shown here is derived from an EMBL/GenBank/DDBJ whole genome shotgun (WGS) entry which is preliminary data.</text>
</comment>
<dbReference type="InterPro" id="IPR006009">
    <property type="entry name" value="GlcNAc_MurG"/>
</dbReference>
<evidence type="ECO:0000256" key="1">
    <source>
        <dbReference type="ARBA" id="ARBA00022475"/>
    </source>
</evidence>
<comment type="similarity">
    <text evidence="10">Belongs to the glycosyltransferase 28 family. MurG subfamily.</text>
</comment>
<dbReference type="CDD" id="cd03785">
    <property type="entry name" value="GT28_MurG"/>
    <property type="match status" value="1"/>
</dbReference>
<comment type="catalytic activity">
    <reaction evidence="10">
        <text>di-trans,octa-cis-undecaprenyl diphospho-N-acetyl-alpha-D-muramoyl-L-alanyl-D-glutamyl-meso-2,6-diaminopimeloyl-D-alanyl-D-alanine + UDP-N-acetyl-alpha-D-glucosamine = di-trans,octa-cis-undecaprenyl diphospho-[N-acetyl-alpha-D-glucosaminyl-(1-&gt;4)]-N-acetyl-alpha-D-muramoyl-L-alanyl-D-glutamyl-meso-2,6-diaminopimeloyl-D-alanyl-D-alanine + UDP + H(+)</text>
        <dbReference type="Rhea" id="RHEA:31227"/>
        <dbReference type="ChEBI" id="CHEBI:15378"/>
        <dbReference type="ChEBI" id="CHEBI:57705"/>
        <dbReference type="ChEBI" id="CHEBI:58223"/>
        <dbReference type="ChEBI" id="CHEBI:61387"/>
        <dbReference type="ChEBI" id="CHEBI:61388"/>
        <dbReference type="EC" id="2.4.1.227"/>
    </reaction>
</comment>
<dbReference type="GO" id="GO:0005886">
    <property type="term" value="C:plasma membrane"/>
    <property type="evidence" value="ECO:0007669"/>
    <property type="project" value="UniProtKB-SubCell"/>
</dbReference>
<keyword evidence="4 10" id="KW-0808">Transferase</keyword>
<dbReference type="HAMAP" id="MF_00033">
    <property type="entry name" value="MurG"/>
    <property type="match status" value="1"/>
</dbReference>
<evidence type="ECO:0000256" key="7">
    <source>
        <dbReference type="ARBA" id="ARBA00023136"/>
    </source>
</evidence>
<feature type="domain" description="Glycosyl transferase family 28 C-terminal" evidence="12">
    <location>
        <begin position="189"/>
        <end position="350"/>
    </location>
</feature>
<comment type="subcellular location">
    <subcellularLocation>
        <location evidence="10">Cell membrane</location>
        <topology evidence="10">Peripheral membrane protein</topology>
        <orientation evidence="10">Cytoplasmic side</orientation>
    </subcellularLocation>
</comment>
<dbReference type="Pfam" id="PF03033">
    <property type="entry name" value="Glyco_transf_28"/>
    <property type="match status" value="1"/>
</dbReference>
<evidence type="ECO:0000256" key="3">
    <source>
        <dbReference type="ARBA" id="ARBA00022676"/>
    </source>
</evidence>
<feature type="binding site" evidence="10">
    <location>
        <position position="124"/>
    </location>
    <ligand>
        <name>UDP-N-acetyl-alpha-D-glucosamine</name>
        <dbReference type="ChEBI" id="CHEBI:57705"/>
    </ligand>
</feature>
<dbReference type="SUPFAM" id="SSF53756">
    <property type="entry name" value="UDP-Glycosyltransferase/glycogen phosphorylase"/>
    <property type="match status" value="1"/>
</dbReference>
<dbReference type="NCBIfam" id="TIGR01133">
    <property type="entry name" value="murG"/>
    <property type="match status" value="1"/>
</dbReference>
<dbReference type="EMBL" id="JADCKB010000009">
    <property type="protein sequence ID" value="MBE5039962.1"/>
    <property type="molecule type" value="Genomic_DNA"/>
</dbReference>
<name>A0A9D5M5Q7_9FIRM</name>
<feature type="binding site" evidence="10">
    <location>
        <position position="301"/>
    </location>
    <ligand>
        <name>UDP-N-acetyl-alpha-D-glucosamine</name>
        <dbReference type="ChEBI" id="CHEBI:57705"/>
    </ligand>
</feature>
<dbReference type="PANTHER" id="PTHR21015">
    <property type="entry name" value="UDP-N-ACETYLGLUCOSAMINE--N-ACETYLMURAMYL-(PENTAPEPTIDE) PYROPHOSPHORYL-UNDECAPRENOL N-ACETYLGLUCOSAMINE TRANSFERASE 1"/>
    <property type="match status" value="1"/>
</dbReference>
<dbReference type="GO" id="GO:0051301">
    <property type="term" value="P:cell division"/>
    <property type="evidence" value="ECO:0007669"/>
    <property type="project" value="UniProtKB-KW"/>
</dbReference>
<comment type="caution">
    <text evidence="10">Lacks conserved residue(s) required for the propagation of feature annotation.</text>
</comment>
<dbReference type="AlphaFoldDB" id="A0A9D5M5Q7"/>
<evidence type="ECO:0000256" key="10">
    <source>
        <dbReference type="HAMAP-Rule" id="MF_00033"/>
    </source>
</evidence>
<evidence type="ECO:0000256" key="4">
    <source>
        <dbReference type="ARBA" id="ARBA00022679"/>
    </source>
</evidence>
<dbReference type="GO" id="GO:0008360">
    <property type="term" value="P:regulation of cell shape"/>
    <property type="evidence" value="ECO:0007669"/>
    <property type="project" value="UniProtKB-KW"/>
</dbReference>
<evidence type="ECO:0000313" key="13">
    <source>
        <dbReference type="EMBL" id="MBE5039962.1"/>
    </source>
</evidence>
<evidence type="ECO:0000256" key="5">
    <source>
        <dbReference type="ARBA" id="ARBA00022960"/>
    </source>
</evidence>
<comment type="pathway">
    <text evidence="10">Cell wall biogenesis; peptidoglycan biosynthesis.</text>
</comment>
<feature type="binding site" evidence="10">
    <location>
        <begin position="10"/>
        <end position="12"/>
    </location>
    <ligand>
        <name>UDP-N-acetyl-alpha-D-glucosamine</name>
        <dbReference type="ChEBI" id="CHEBI:57705"/>
    </ligand>
</feature>
<keyword evidence="2 10" id="KW-0132">Cell division</keyword>
<keyword evidence="6 10" id="KW-0573">Peptidoglycan synthesis</keyword>
<evidence type="ECO:0000256" key="2">
    <source>
        <dbReference type="ARBA" id="ARBA00022618"/>
    </source>
</evidence>
<organism evidence="13 14">
    <name type="scientific">Ructibacterium gallinarum</name>
    <dbReference type="NCBI Taxonomy" id="2779355"/>
    <lineage>
        <taxon>Bacteria</taxon>
        <taxon>Bacillati</taxon>
        <taxon>Bacillota</taxon>
        <taxon>Clostridia</taxon>
        <taxon>Eubacteriales</taxon>
        <taxon>Oscillospiraceae</taxon>
        <taxon>Ructibacterium</taxon>
    </lineage>
</organism>
<keyword evidence="14" id="KW-1185">Reference proteome</keyword>
<accession>A0A9D5M5Q7</accession>
<keyword evidence="7 10" id="KW-0472">Membrane</keyword>
<feature type="domain" description="Glycosyltransferase family 28 N-terminal" evidence="11">
    <location>
        <begin position="4"/>
        <end position="142"/>
    </location>
</feature>
<dbReference type="GO" id="GO:0071555">
    <property type="term" value="P:cell wall organization"/>
    <property type="evidence" value="ECO:0007669"/>
    <property type="project" value="UniProtKB-KW"/>
</dbReference>
<proteinExistence type="inferred from homology"/>
<evidence type="ECO:0000313" key="14">
    <source>
        <dbReference type="Proteomes" id="UP000806542"/>
    </source>
</evidence>
<gene>
    <name evidence="10 13" type="primary">murG</name>
    <name evidence="13" type="ORF">INF28_05730</name>
</gene>
<evidence type="ECO:0000256" key="6">
    <source>
        <dbReference type="ARBA" id="ARBA00022984"/>
    </source>
</evidence>
<protein>
    <recommendedName>
        <fullName evidence="10">UDP-N-acetylglucosamine--N-acetylmuramyl-(pentapeptide) pyrophosphoryl-undecaprenol N-acetylglucosamine transferase</fullName>
        <ecNumber evidence="10">2.4.1.227</ecNumber>
    </recommendedName>
    <alternativeName>
        <fullName evidence="10">Undecaprenyl-PP-MurNAc-pentapeptide-UDPGlcNAc GlcNAc transferase</fullName>
    </alternativeName>
</protein>
<keyword evidence="1 10" id="KW-1003">Cell membrane</keyword>
<dbReference type="Proteomes" id="UP000806542">
    <property type="component" value="Unassembled WGS sequence"/>
</dbReference>
<dbReference type="InterPro" id="IPR007235">
    <property type="entry name" value="Glyco_trans_28_C"/>
</dbReference>